<dbReference type="AlphaFoldDB" id="A0AAV2DVF0"/>
<name>A0AAV2DVF0_9ROSI</name>
<accession>A0AAV2DVF0</accession>
<dbReference type="EMBL" id="OZ034816">
    <property type="protein sequence ID" value="CAL1377467.1"/>
    <property type="molecule type" value="Genomic_DNA"/>
</dbReference>
<evidence type="ECO:0000313" key="2">
    <source>
        <dbReference type="Proteomes" id="UP001497516"/>
    </source>
</evidence>
<gene>
    <name evidence="1" type="ORF">LTRI10_LOCUS19119</name>
</gene>
<protein>
    <submittedName>
        <fullName evidence="1">Uncharacterized protein</fullName>
    </submittedName>
</protein>
<proteinExistence type="predicted"/>
<dbReference type="Proteomes" id="UP001497516">
    <property type="component" value="Chromosome 3"/>
</dbReference>
<sequence length="74" mass="8572">MRRCGGWRWEEEGALRKGWRWEEEGEGFEEGDWWWVGCRGWRRKGAWPAVKVEGGRVSADGDVYGREGGEREGG</sequence>
<organism evidence="1 2">
    <name type="scientific">Linum trigynum</name>
    <dbReference type="NCBI Taxonomy" id="586398"/>
    <lineage>
        <taxon>Eukaryota</taxon>
        <taxon>Viridiplantae</taxon>
        <taxon>Streptophyta</taxon>
        <taxon>Embryophyta</taxon>
        <taxon>Tracheophyta</taxon>
        <taxon>Spermatophyta</taxon>
        <taxon>Magnoliopsida</taxon>
        <taxon>eudicotyledons</taxon>
        <taxon>Gunneridae</taxon>
        <taxon>Pentapetalae</taxon>
        <taxon>rosids</taxon>
        <taxon>fabids</taxon>
        <taxon>Malpighiales</taxon>
        <taxon>Linaceae</taxon>
        <taxon>Linum</taxon>
    </lineage>
</organism>
<evidence type="ECO:0000313" key="1">
    <source>
        <dbReference type="EMBL" id="CAL1377467.1"/>
    </source>
</evidence>
<keyword evidence="2" id="KW-1185">Reference proteome</keyword>
<reference evidence="1 2" key="1">
    <citation type="submission" date="2024-04" db="EMBL/GenBank/DDBJ databases">
        <authorList>
            <person name="Fracassetti M."/>
        </authorList>
    </citation>
    <scope>NUCLEOTIDE SEQUENCE [LARGE SCALE GENOMIC DNA]</scope>
</reference>